<feature type="chain" id="PRO_5002676282" evidence="5">
    <location>
        <begin position="38"/>
        <end position="307"/>
    </location>
</feature>
<gene>
    <name evidence="7" type="ordered locus">Rsph17025_1334</name>
</gene>
<accession>A4WS69</accession>
<dbReference type="AlphaFoldDB" id="A4WS69"/>
<dbReference type="GO" id="GO:0016985">
    <property type="term" value="F:mannan endo-1,4-beta-mannosidase activity"/>
    <property type="evidence" value="ECO:0007669"/>
    <property type="project" value="InterPro"/>
</dbReference>
<proteinExistence type="inferred from homology"/>
<comment type="similarity">
    <text evidence="1 4">Belongs to the glycosyl hydrolase 26 family.</text>
</comment>
<protein>
    <submittedName>
        <fullName evidence="7">Beta-mannanase-like protein</fullName>
    </submittedName>
</protein>
<evidence type="ECO:0000259" key="6">
    <source>
        <dbReference type="PROSITE" id="PS51764"/>
    </source>
</evidence>
<evidence type="ECO:0000256" key="2">
    <source>
        <dbReference type="ARBA" id="ARBA00022801"/>
    </source>
</evidence>
<dbReference type="SUPFAM" id="SSF51445">
    <property type="entry name" value="(Trans)glycosidases"/>
    <property type="match status" value="1"/>
</dbReference>
<evidence type="ECO:0000256" key="1">
    <source>
        <dbReference type="ARBA" id="ARBA00007754"/>
    </source>
</evidence>
<name>A4WS69_CERS5</name>
<dbReference type="Gene3D" id="3.20.20.80">
    <property type="entry name" value="Glycosidases"/>
    <property type="match status" value="1"/>
</dbReference>
<dbReference type="eggNOG" id="COG4124">
    <property type="taxonomic scope" value="Bacteria"/>
</dbReference>
<keyword evidence="2 4" id="KW-0378">Hydrolase</keyword>
<dbReference type="InterPro" id="IPR017853">
    <property type="entry name" value="GH"/>
</dbReference>
<dbReference type="KEGG" id="rsq:Rsph17025_1334"/>
<keyword evidence="3 4" id="KW-0326">Glycosidase</keyword>
<evidence type="ECO:0000256" key="3">
    <source>
        <dbReference type="ARBA" id="ARBA00023295"/>
    </source>
</evidence>
<keyword evidence="5" id="KW-0732">Signal</keyword>
<dbReference type="PANTHER" id="PTHR40079:SF4">
    <property type="entry name" value="GH26 DOMAIN-CONTAINING PROTEIN-RELATED"/>
    <property type="match status" value="1"/>
</dbReference>
<evidence type="ECO:0000256" key="4">
    <source>
        <dbReference type="PROSITE-ProRule" id="PRU01100"/>
    </source>
</evidence>
<evidence type="ECO:0000256" key="5">
    <source>
        <dbReference type="SAM" id="SignalP"/>
    </source>
</evidence>
<evidence type="ECO:0000313" key="7">
    <source>
        <dbReference type="EMBL" id="ABP70233.1"/>
    </source>
</evidence>
<dbReference type="GO" id="GO:0006080">
    <property type="term" value="P:substituted mannan metabolic process"/>
    <property type="evidence" value="ECO:0007669"/>
    <property type="project" value="InterPro"/>
</dbReference>
<feature type="domain" description="GH26" evidence="6">
    <location>
        <begin position="16"/>
        <end position="307"/>
    </location>
</feature>
<dbReference type="InterPro" id="IPR000805">
    <property type="entry name" value="Glyco_hydro_26"/>
</dbReference>
<dbReference type="CAZy" id="GH26">
    <property type="family name" value="Glycoside Hydrolase Family 26"/>
</dbReference>
<feature type="active site" description="Nucleophile" evidence="4">
    <location>
        <position position="249"/>
    </location>
</feature>
<organism evidence="7">
    <name type="scientific">Cereibacter sphaeroides (strain ATCC 17025 / ATH 2.4.3)</name>
    <name type="common">Rhodobacter sphaeroides</name>
    <dbReference type="NCBI Taxonomy" id="349102"/>
    <lineage>
        <taxon>Bacteria</taxon>
        <taxon>Pseudomonadati</taxon>
        <taxon>Pseudomonadota</taxon>
        <taxon>Alphaproteobacteria</taxon>
        <taxon>Rhodobacterales</taxon>
        <taxon>Paracoccaceae</taxon>
        <taxon>Cereibacter</taxon>
    </lineage>
</organism>
<dbReference type="InterPro" id="IPR022790">
    <property type="entry name" value="GH26_dom"/>
</dbReference>
<dbReference type="PROSITE" id="PS51764">
    <property type="entry name" value="GH26"/>
    <property type="match status" value="1"/>
</dbReference>
<sequence precursor="true">MRSKIMVLTGSPKMRKTAAALVAAVGLCGAGVGGALAAPPGTLPYGAYDPGGDYRNDRDLVIEHLFLPWEDVYLPSLVDADAYARQRNRALMVTLEPWTWTRSERNTAEALRDGIRRGSYDANMKAVCDVLAVLQSPVTLRWAHEMENSAGQFIWSGWNPQDYIEAFRRMTSLCREAAPGVRIMWSPAGEEGLEAYYPGDEFVDLVGISVFGLQAYDRFEVNRDRSFVDVMGPRYQRAAQFGKPVVVAELGVSGSADYVASWENAVRQPGPGYSDLVGVVYFDQKEVYAWPNGFGLPDWRLDFRVTD</sequence>
<dbReference type="EMBL" id="CP000661">
    <property type="protein sequence ID" value="ABP70233.1"/>
    <property type="molecule type" value="Genomic_DNA"/>
</dbReference>
<feature type="signal peptide" evidence="5">
    <location>
        <begin position="1"/>
        <end position="37"/>
    </location>
</feature>
<dbReference type="HOGENOM" id="CLU_064938_0_0_5"/>
<dbReference type="Pfam" id="PF02156">
    <property type="entry name" value="Glyco_hydro_26"/>
    <property type="match status" value="1"/>
</dbReference>
<feature type="active site" description="Proton donor" evidence="4">
    <location>
        <position position="145"/>
    </location>
</feature>
<dbReference type="STRING" id="349102.Rsph17025_1334"/>
<dbReference type="PANTHER" id="PTHR40079">
    <property type="entry name" value="MANNAN ENDO-1,4-BETA-MANNOSIDASE E-RELATED"/>
    <property type="match status" value="1"/>
</dbReference>
<reference evidence="7" key="1">
    <citation type="submission" date="2007-04" db="EMBL/GenBank/DDBJ databases">
        <title>Complete sequence of chromosome of Rhodobacter sphaeroides ATCC 17025.</title>
        <authorList>
            <consortium name="US DOE Joint Genome Institute"/>
            <person name="Copeland A."/>
            <person name="Lucas S."/>
            <person name="Lapidus A."/>
            <person name="Barry K."/>
            <person name="Detter J.C."/>
            <person name="Glavina del Rio T."/>
            <person name="Hammon N."/>
            <person name="Israni S."/>
            <person name="Dalin E."/>
            <person name="Tice H."/>
            <person name="Pitluck S."/>
            <person name="Chertkov O."/>
            <person name="Brettin T."/>
            <person name="Bruce D."/>
            <person name="Han C."/>
            <person name="Schmutz J."/>
            <person name="Larimer F."/>
            <person name="Land M."/>
            <person name="Hauser L."/>
            <person name="Kyrpides N."/>
            <person name="Kim E."/>
            <person name="Richardson P."/>
            <person name="Mackenzie C."/>
            <person name="Choudhary M."/>
            <person name="Donohue T.J."/>
            <person name="Kaplan S."/>
        </authorList>
    </citation>
    <scope>NUCLEOTIDE SEQUENCE [LARGE SCALE GENOMIC DNA]</scope>
    <source>
        <strain evidence="7">ATCC 17025</strain>
    </source>
</reference>